<keyword evidence="3" id="KW-1185">Reference proteome</keyword>
<dbReference type="Proteomes" id="UP000070133">
    <property type="component" value="Unassembled WGS sequence"/>
</dbReference>
<dbReference type="EMBL" id="LFZN01000026">
    <property type="protein sequence ID" value="KXT03858.1"/>
    <property type="molecule type" value="Genomic_DNA"/>
</dbReference>
<accession>A0A139HN04</accession>
<sequence length="317" mass="35201">MSANTSSERNVSIPPATVEAMRDEPEHAVLPSAFADHEPEIWAVASELDTMDGSSPTKKASVRDRFDAPAASRAPPPSPSIESVSSQYSSSPISSEQRFAFGNDRDCTARSPQRSQSSTPWFRDTSPIRFPSRSHVRPERAAIPPEQTPSPGTEFQAPMYQTMRYSPRSGYWRIERHGKIESEAQRYRLHPTETASRSEIARNVEEEELSAYADERSPRGVVNSIPRVFSVTLIHTRPDGYAQSVRCIGLRDNVAAAFKLVEDMANDPSLHGRTIQVTVQGEDSRWQDPYDGCVINTSPGVVQVMIEPVRNILDSTT</sequence>
<gene>
    <name evidence="2" type="ORF">AC578_8951</name>
</gene>
<evidence type="ECO:0000313" key="3">
    <source>
        <dbReference type="Proteomes" id="UP000070133"/>
    </source>
</evidence>
<comment type="caution">
    <text evidence="2">The sequence shown here is derived from an EMBL/GenBank/DDBJ whole genome shotgun (WGS) entry which is preliminary data.</text>
</comment>
<proteinExistence type="predicted"/>
<evidence type="ECO:0000256" key="1">
    <source>
        <dbReference type="SAM" id="MobiDB-lite"/>
    </source>
</evidence>
<dbReference type="AlphaFoldDB" id="A0A139HN04"/>
<dbReference type="OrthoDB" id="10555395at2759"/>
<feature type="compositionally biased region" description="Polar residues" evidence="1">
    <location>
        <begin position="1"/>
        <end position="10"/>
    </location>
</feature>
<feature type="region of interest" description="Disordered" evidence="1">
    <location>
        <begin position="1"/>
        <end position="155"/>
    </location>
</feature>
<evidence type="ECO:0000313" key="2">
    <source>
        <dbReference type="EMBL" id="KXT03858.1"/>
    </source>
</evidence>
<feature type="compositionally biased region" description="Polar residues" evidence="1">
    <location>
        <begin position="110"/>
        <end position="120"/>
    </location>
</feature>
<feature type="compositionally biased region" description="Low complexity" evidence="1">
    <location>
        <begin position="80"/>
        <end position="97"/>
    </location>
</feature>
<name>A0A139HN04_9PEZI</name>
<protein>
    <submittedName>
        <fullName evidence="2">Uncharacterized protein</fullName>
    </submittedName>
</protein>
<organism evidence="2 3">
    <name type="scientific">Pseudocercospora eumusae</name>
    <dbReference type="NCBI Taxonomy" id="321146"/>
    <lineage>
        <taxon>Eukaryota</taxon>
        <taxon>Fungi</taxon>
        <taxon>Dikarya</taxon>
        <taxon>Ascomycota</taxon>
        <taxon>Pezizomycotina</taxon>
        <taxon>Dothideomycetes</taxon>
        <taxon>Dothideomycetidae</taxon>
        <taxon>Mycosphaerellales</taxon>
        <taxon>Mycosphaerellaceae</taxon>
        <taxon>Pseudocercospora</taxon>
    </lineage>
</organism>
<reference evidence="2 3" key="1">
    <citation type="submission" date="2015-07" db="EMBL/GenBank/DDBJ databases">
        <title>Comparative genomics of the Sigatoka disease complex on banana suggests a link between parallel evolutionary changes in Pseudocercospora fijiensis and Pseudocercospora eumusae and increased virulence on the banana host.</title>
        <authorList>
            <person name="Chang T.-C."/>
            <person name="Salvucci A."/>
            <person name="Crous P.W."/>
            <person name="Stergiopoulos I."/>
        </authorList>
    </citation>
    <scope>NUCLEOTIDE SEQUENCE [LARGE SCALE GENOMIC DNA]</scope>
    <source>
        <strain evidence="2 3">CBS 114824</strain>
    </source>
</reference>